<evidence type="ECO:0008006" key="4">
    <source>
        <dbReference type="Google" id="ProtNLM"/>
    </source>
</evidence>
<evidence type="ECO:0000313" key="2">
    <source>
        <dbReference type="EMBL" id="EDQ34689.2"/>
    </source>
</evidence>
<reference evidence="2 3" key="1">
    <citation type="submission" date="2007-10" db="EMBL/GenBank/DDBJ databases">
        <authorList>
            <person name="Wagner-Dobler I."/>
            <person name="Ferriera S."/>
            <person name="Johnson J."/>
            <person name="Kravitz S."/>
            <person name="Beeson K."/>
            <person name="Sutton G."/>
            <person name="Rogers Y.-H."/>
            <person name="Friedman R."/>
            <person name="Frazier M."/>
            <person name="Venter J.C."/>
        </authorList>
    </citation>
    <scope>NUCLEOTIDE SEQUENCE [LARGE SCALE GENOMIC DNA]</scope>
    <source>
        <strain evidence="2 3">DFL-43</strain>
    </source>
</reference>
<keyword evidence="3" id="KW-1185">Reference proteome</keyword>
<sequence length="328" mass="34491">MMPRLMAMMALVASLSACTTGDDPDLFTGSIKPQAPTLSADVSPEFAVAYLPQVAGRVEAVRQTSQTDQIFQTVLYPNPGYGVGENRLTVAIAPPGTNQSFYQAPTQRQIINEMRAALPGVPMQITSSAGQNLQGPFGYAIGRTTDGANCIFAWQTAREISRAPATGLGLLGRKSYAAKIRLRYCHPTMGEASLSSLMAGLRIREVTPTTVEMLRFAEGTGVAARRAYAAQEPSVIQARPVALKPASDLVVRVKSSPPETAKVTAPVRNAPRVLKPGELAGYAMAQKGGGPVLKPASAAATALESPGKPVSVRVVEAPAIPLPGDLNR</sequence>
<feature type="chain" id="PRO_5002737032" description="Cellulose biosynthesis protein BcsN" evidence="1">
    <location>
        <begin position="20"/>
        <end position="328"/>
    </location>
</feature>
<name>A9CZ25_HOEPD</name>
<dbReference type="EMBL" id="ABIA03000002">
    <property type="protein sequence ID" value="EDQ34689.2"/>
    <property type="molecule type" value="Genomic_DNA"/>
</dbReference>
<dbReference type="RefSeq" id="WP_169743222.1">
    <property type="nucleotide sequence ID" value="NZ_CM002917.1"/>
</dbReference>
<evidence type="ECO:0000256" key="1">
    <source>
        <dbReference type="SAM" id="SignalP"/>
    </source>
</evidence>
<dbReference type="InterPro" id="IPR031482">
    <property type="entry name" value="CBP_BcsN"/>
</dbReference>
<accession>A9CZ25</accession>
<organism evidence="2 3">
    <name type="scientific">Hoeflea phototrophica (strain DSM 17068 / NCIMB 14078 / DFL-43)</name>
    <dbReference type="NCBI Taxonomy" id="411684"/>
    <lineage>
        <taxon>Bacteria</taxon>
        <taxon>Pseudomonadati</taxon>
        <taxon>Pseudomonadota</taxon>
        <taxon>Alphaproteobacteria</taxon>
        <taxon>Hyphomicrobiales</taxon>
        <taxon>Rhizobiaceae</taxon>
        <taxon>Hoeflea</taxon>
    </lineage>
</organism>
<comment type="caution">
    <text evidence="2">The sequence shown here is derived from an EMBL/GenBank/DDBJ whole genome shotgun (WGS) entry which is preliminary data.</text>
</comment>
<reference evidence="2 3" key="2">
    <citation type="submission" date="2012-06" db="EMBL/GenBank/DDBJ databases">
        <authorList>
            <person name="Fiebig A."/>
        </authorList>
    </citation>
    <scope>NUCLEOTIDE SEQUENCE [LARGE SCALE GENOMIC DNA]</scope>
    <source>
        <strain evidence="2 3">DFL-43</strain>
    </source>
</reference>
<dbReference type="Proteomes" id="UP000004291">
    <property type="component" value="Chromosome"/>
</dbReference>
<dbReference type="STRING" id="411684.HPDFL43_00790"/>
<evidence type="ECO:0000313" key="3">
    <source>
        <dbReference type="Proteomes" id="UP000004291"/>
    </source>
</evidence>
<feature type="signal peptide" evidence="1">
    <location>
        <begin position="1"/>
        <end position="19"/>
    </location>
</feature>
<dbReference type="PROSITE" id="PS51257">
    <property type="entry name" value="PROKAR_LIPOPROTEIN"/>
    <property type="match status" value="1"/>
</dbReference>
<proteinExistence type="predicted"/>
<keyword evidence="1" id="KW-0732">Signal</keyword>
<gene>
    <name evidence="2" type="ORF">HPDFL43_00790</name>
</gene>
<dbReference type="eggNOG" id="ENOG50333KZ">
    <property type="taxonomic scope" value="Bacteria"/>
</dbReference>
<protein>
    <recommendedName>
        <fullName evidence="4">Cellulose biosynthesis protein BcsN</fullName>
    </recommendedName>
</protein>
<dbReference type="AlphaFoldDB" id="A9CZ25"/>
<dbReference type="Pfam" id="PF17038">
    <property type="entry name" value="CBP_BcsN"/>
    <property type="match status" value="1"/>
</dbReference>
<dbReference type="HOGENOM" id="CLU_846685_0_0_5"/>